<feature type="domain" description="IgGFc-binding protein N-terminal" evidence="2">
    <location>
        <begin position="138"/>
        <end position="394"/>
    </location>
</feature>
<keyword evidence="1" id="KW-1133">Transmembrane helix</keyword>
<name>A0A9D4MI48_DREPO</name>
<reference evidence="3" key="2">
    <citation type="submission" date="2020-11" db="EMBL/GenBank/DDBJ databases">
        <authorList>
            <person name="McCartney M.A."/>
            <person name="Auch B."/>
            <person name="Kono T."/>
            <person name="Mallez S."/>
            <person name="Becker A."/>
            <person name="Gohl D.M."/>
            <person name="Silverstein K.A.T."/>
            <person name="Koren S."/>
            <person name="Bechman K.B."/>
            <person name="Herman A."/>
            <person name="Abrahante J.E."/>
            <person name="Garbe J."/>
        </authorList>
    </citation>
    <scope>NUCLEOTIDE SEQUENCE</scope>
    <source>
        <strain evidence="3">Duluth1</strain>
        <tissue evidence="3">Whole animal</tissue>
    </source>
</reference>
<sequence>MSKKRRYQHRYCMRTHIELIDACFVVLVLLRISHTDVRVAGYPVPDSAGCAFRFSNPLCSVNYPSILHVIPQTTDAVNVTLTSHDAVEKTEYSIRPYTSLRITLPCKTFQWGRVYAAGFSISTTSEVIVYVDNQDDNMHIFPSDVAGTSYVVTAYLTSHFLETFIVVHGTNSTVEVILPDNCSSVIFNVDGKNLTGNTKFTLTLNENSVIGVIGKCDITGASVTADLPVAVFAGSLATNGAWTIEQTPPTFTFGRRFLYAAHHWVHQNVTLIIAGLNMSTEVVFTTNTVTKRVSTGTSFILNINITADVFLSVETNSSVSCFIVQNIFDSSGDKHTSVRYLTPMRLYHVRKYFIMDKPGEYSANMLVEQTSKGLLVINQTKTDPFKKAMTYYWNLFIYQNVELLFPHQIYSNDSNKLPLSGSVCFRENRSAYEYQLSMRVIPIYSACIPHIYAHGGNGDGIDNDCDSLIDEELLNSVDDDNDGLVDEDVQYSGTLFVHARETPYEYHMRNREKAAEGISSSVISIVITFVVAITAVFSCIGGMFVIEKVRRSSRTTRITPIS</sequence>
<evidence type="ECO:0000259" key="2">
    <source>
        <dbReference type="Pfam" id="PF17517"/>
    </source>
</evidence>
<dbReference type="AlphaFoldDB" id="A0A9D4MI48"/>
<proteinExistence type="predicted"/>
<dbReference type="EMBL" id="JAIWYP010000001">
    <property type="protein sequence ID" value="KAH3877760.1"/>
    <property type="molecule type" value="Genomic_DNA"/>
</dbReference>
<reference evidence="3" key="1">
    <citation type="journal article" date="2019" name="bioRxiv">
        <title>The Genome of the Zebra Mussel, Dreissena polymorpha: A Resource for Invasive Species Research.</title>
        <authorList>
            <person name="McCartney M.A."/>
            <person name="Auch B."/>
            <person name="Kono T."/>
            <person name="Mallez S."/>
            <person name="Zhang Y."/>
            <person name="Obille A."/>
            <person name="Becker A."/>
            <person name="Abrahante J.E."/>
            <person name="Garbe J."/>
            <person name="Badalamenti J.P."/>
            <person name="Herman A."/>
            <person name="Mangelson H."/>
            <person name="Liachko I."/>
            <person name="Sullivan S."/>
            <person name="Sone E.D."/>
            <person name="Koren S."/>
            <person name="Silverstein K.A.T."/>
            <person name="Beckman K.B."/>
            <person name="Gohl D.M."/>
        </authorList>
    </citation>
    <scope>NUCLEOTIDE SEQUENCE</scope>
    <source>
        <strain evidence="3">Duluth1</strain>
        <tissue evidence="3">Whole animal</tissue>
    </source>
</reference>
<accession>A0A9D4MI48</accession>
<feature type="transmembrane region" description="Helical" evidence="1">
    <location>
        <begin position="522"/>
        <end position="546"/>
    </location>
</feature>
<dbReference type="PANTHER" id="PTHR46534">
    <property type="entry name" value="IGGFC_BINDING DOMAIN-CONTAINING PROTEIN"/>
    <property type="match status" value="1"/>
</dbReference>
<dbReference type="InterPro" id="IPR035234">
    <property type="entry name" value="IgGFc-bd_N"/>
</dbReference>
<comment type="caution">
    <text evidence="3">The sequence shown here is derived from an EMBL/GenBank/DDBJ whole genome shotgun (WGS) entry which is preliminary data.</text>
</comment>
<dbReference type="PANTHER" id="PTHR46534:SF1">
    <property type="entry name" value="IGGFC-BINDING PROTEIN N-TERMINAL DOMAIN-CONTAINING PROTEIN"/>
    <property type="match status" value="1"/>
</dbReference>
<keyword evidence="4" id="KW-1185">Reference proteome</keyword>
<dbReference type="Proteomes" id="UP000828390">
    <property type="component" value="Unassembled WGS sequence"/>
</dbReference>
<evidence type="ECO:0000313" key="3">
    <source>
        <dbReference type="EMBL" id="KAH3877760.1"/>
    </source>
</evidence>
<keyword evidence="1" id="KW-0812">Transmembrane</keyword>
<dbReference type="Pfam" id="PF17517">
    <property type="entry name" value="IgGFc_binding"/>
    <property type="match status" value="1"/>
</dbReference>
<keyword evidence="1" id="KW-0472">Membrane</keyword>
<gene>
    <name evidence="3" type="ORF">DPMN_001638</name>
</gene>
<evidence type="ECO:0000313" key="4">
    <source>
        <dbReference type="Proteomes" id="UP000828390"/>
    </source>
</evidence>
<protein>
    <recommendedName>
        <fullName evidence="2">IgGFc-binding protein N-terminal domain-containing protein</fullName>
    </recommendedName>
</protein>
<evidence type="ECO:0000256" key="1">
    <source>
        <dbReference type="SAM" id="Phobius"/>
    </source>
</evidence>
<organism evidence="3 4">
    <name type="scientific">Dreissena polymorpha</name>
    <name type="common">Zebra mussel</name>
    <name type="synonym">Mytilus polymorpha</name>
    <dbReference type="NCBI Taxonomy" id="45954"/>
    <lineage>
        <taxon>Eukaryota</taxon>
        <taxon>Metazoa</taxon>
        <taxon>Spiralia</taxon>
        <taxon>Lophotrochozoa</taxon>
        <taxon>Mollusca</taxon>
        <taxon>Bivalvia</taxon>
        <taxon>Autobranchia</taxon>
        <taxon>Heteroconchia</taxon>
        <taxon>Euheterodonta</taxon>
        <taxon>Imparidentia</taxon>
        <taxon>Neoheterodontei</taxon>
        <taxon>Myida</taxon>
        <taxon>Dreissenoidea</taxon>
        <taxon>Dreissenidae</taxon>
        <taxon>Dreissena</taxon>
    </lineage>
</organism>